<dbReference type="InterPro" id="IPR011333">
    <property type="entry name" value="SKP1/BTB/POZ_sf"/>
</dbReference>
<reference evidence="3" key="1">
    <citation type="submission" date="2021-02" db="EMBL/GenBank/DDBJ databases">
        <title>Genome sequence Cadophora malorum strain M34.</title>
        <authorList>
            <person name="Stefanovic E."/>
            <person name="Vu D."/>
            <person name="Scully C."/>
            <person name="Dijksterhuis J."/>
            <person name="Roader J."/>
            <person name="Houbraken J."/>
        </authorList>
    </citation>
    <scope>NUCLEOTIDE SEQUENCE</scope>
    <source>
        <strain evidence="3">M34</strain>
    </source>
</reference>
<gene>
    <name evidence="3" type="ORF">IFR04_007004</name>
</gene>
<keyword evidence="4" id="KW-1185">Reference proteome</keyword>
<dbReference type="InterPro" id="IPR000210">
    <property type="entry name" value="BTB/POZ_dom"/>
</dbReference>
<feature type="compositionally biased region" description="Low complexity" evidence="1">
    <location>
        <begin position="338"/>
        <end position="349"/>
    </location>
</feature>
<dbReference type="SUPFAM" id="SSF54695">
    <property type="entry name" value="POZ domain"/>
    <property type="match status" value="1"/>
</dbReference>
<evidence type="ECO:0000313" key="4">
    <source>
        <dbReference type="Proteomes" id="UP000664132"/>
    </source>
</evidence>
<sequence length="669" mass="73090">MSTKPSESTSTRASMSFSNASLIPTTSQSPIMDTANSSDSNIPIRLSKRRRASITQSITSDNPSIATSRPRRQAAIVSRSQVKSQSRSQPKSNRTSKSSSTAKAKARKIKAMEEEDDDEEEFKCPCSGGCETIGDCERGQKEAIGRDVGMSIILSSTGMVNIILGAPPTQQTFLIHKELLAIHSDYFASVFASSSKNRVATSASSTSSAALEEALTGAMRGTHLGIGIGLTDQSRRGSGLKRYGKIAIKKEAVENDQDDSDDDFTMISSDQYYFNLSKSRLPTPNATPTKPKSQCQPRTTIGSSSATSPTSFMANLIARAAAAKQTPSLSPTPTLAQASNASSTTSNTTIPTHSLPTIQPLPFALFKSYIYTGSLTHSLLALSDTADTCTWERLWALGYKLKAPGFMNYCMEGLRALERVHNGKWPSQREARIVWGLDLRGLDLDVGREFGVEWTRGRVSSDSTTNFKMEVDTEDIAKAKWKLPSLAAESVEGSNPLKVFTASCIAHLSPLTHHPKTSWEYRNWERTLKDEALSLAVHEVDIKVFGGKKPWDDEFRGLWKVEEVGLGERWMEVLADETTKIGEEEVGGRGCLGVKEVEERAKKGDVVCALKMMGLKGEEWIKGLKGGEDDSDESGESEDEDFGVEDDGNGEEDEDEYLRGRGGRKRARR</sequence>
<protein>
    <recommendedName>
        <fullName evidence="2">BTB domain-containing protein</fullName>
    </recommendedName>
</protein>
<evidence type="ECO:0000259" key="2">
    <source>
        <dbReference type="PROSITE" id="PS50097"/>
    </source>
</evidence>
<feature type="region of interest" description="Disordered" evidence="1">
    <location>
        <begin position="278"/>
        <end position="308"/>
    </location>
</feature>
<accession>A0A8H7THS9</accession>
<dbReference type="AlphaFoldDB" id="A0A8H7THS9"/>
<dbReference type="Proteomes" id="UP000664132">
    <property type="component" value="Unassembled WGS sequence"/>
</dbReference>
<dbReference type="PROSITE" id="PS50097">
    <property type="entry name" value="BTB"/>
    <property type="match status" value="1"/>
</dbReference>
<name>A0A8H7THS9_9HELO</name>
<feature type="region of interest" description="Disordered" evidence="1">
    <location>
        <begin position="1"/>
        <end position="124"/>
    </location>
</feature>
<proteinExistence type="predicted"/>
<feature type="compositionally biased region" description="Polar residues" evidence="1">
    <location>
        <begin position="53"/>
        <end position="67"/>
    </location>
</feature>
<feature type="compositionally biased region" description="Low complexity" evidence="1">
    <location>
        <begin position="77"/>
        <end position="103"/>
    </location>
</feature>
<feature type="compositionally biased region" description="Polar residues" evidence="1">
    <location>
        <begin position="327"/>
        <end position="337"/>
    </location>
</feature>
<dbReference type="OrthoDB" id="3563842at2759"/>
<feature type="region of interest" description="Disordered" evidence="1">
    <location>
        <begin position="327"/>
        <end position="352"/>
    </location>
</feature>
<feature type="compositionally biased region" description="Acidic residues" evidence="1">
    <location>
        <begin position="629"/>
        <end position="656"/>
    </location>
</feature>
<feature type="domain" description="BTB" evidence="2">
    <location>
        <begin position="160"/>
        <end position="194"/>
    </location>
</feature>
<feature type="region of interest" description="Disordered" evidence="1">
    <location>
        <begin position="622"/>
        <end position="669"/>
    </location>
</feature>
<evidence type="ECO:0000313" key="3">
    <source>
        <dbReference type="EMBL" id="KAG4419872.1"/>
    </source>
</evidence>
<evidence type="ECO:0000256" key="1">
    <source>
        <dbReference type="SAM" id="MobiDB-lite"/>
    </source>
</evidence>
<organism evidence="3 4">
    <name type="scientific">Cadophora malorum</name>
    <dbReference type="NCBI Taxonomy" id="108018"/>
    <lineage>
        <taxon>Eukaryota</taxon>
        <taxon>Fungi</taxon>
        <taxon>Dikarya</taxon>
        <taxon>Ascomycota</taxon>
        <taxon>Pezizomycotina</taxon>
        <taxon>Leotiomycetes</taxon>
        <taxon>Helotiales</taxon>
        <taxon>Ploettnerulaceae</taxon>
        <taxon>Cadophora</taxon>
    </lineage>
</organism>
<dbReference type="EMBL" id="JAFJYH010000096">
    <property type="protein sequence ID" value="KAG4419872.1"/>
    <property type="molecule type" value="Genomic_DNA"/>
</dbReference>
<comment type="caution">
    <text evidence="3">The sequence shown here is derived from an EMBL/GenBank/DDBJ whole genome shotgun (WGS) entry which is preliminary data.</text>
</comment>
<feature type="compositionally biased region" description="Polar residues" evidence="1">
    <location>
        <begin position="1"/>
        <end position="41"/>
    </location>
</feature>